<comment type="caution">
    <text evidence="11">The sequence shown here is derived from an EMBL/GenBank/DDBJ whole genome shotgun (WGS) entry which is preliminary data.</text>
</comment>
<keyword evidence="5" id="KW-0963">Cytoplasm</keyword>
<comment type="similarity">
    <text evidence="3">Belongs to the DZIP C2H2-type zinc-finger protein family.</text>
</comment>
<dbReference type="PROSITE" id="PS50157">
    <property type="entry name" value="ZINC_FINGER_C2H2_2"/>
    <property type="match status" value="1"/>
</dbReference>
<evidence type="ECO:0000313" key="11">
    <source>
        <dbReference type="EMBL" id="KAJ3253839.1"/>
    </source>
</evidence>
<protein>
    <submittedName>
        <fullName evidence="11">Zinc finger protein dzip1l</fullName>
    </submittedName>
</protein>
<evidence type="ECO:0000256" key="9">
    <source>
        <dbReference type="SAM" id="MobiDB-lite"/>
    </source>
</evidence>
<dbReference type="Gene3D" id="3.30.160.60">
    <property type="entry name" value="Classic Zinc Finger"/>
    <property type="match status" value="1"/>
</dbReference>
<dbReference type="InterPro" id="IPR032714">
    <property type="entry name" value="DZIP1_N"/>
</dbReference>
<dbReference type="GO" id="GO:0005814">
    <property type="term" value="C:centriole"/>
    <property type="evidence" value="ECO:0007669"/>
    <property type="project" value="UniProtKB-SubCell"/>
</dbReference>
<dbReference type="EMBL" id="JADGKB010000099">
    <property type="protein sequence ID" value="KAJ3253839.1"/>
    <property type="molecule type" value="Genomic_DNA"/>
</dbReference>
<evidence type="ECO:0000256" key="1">
    <source>
        <dbReference type="ARBA" id="ARBA00004114"/>
    </source>
</evidence>
<evidence type="ECO:0000256" key="7">
    <source>
        <dbReference type="PROSITE-ProRule" id="PRU00042"/>
    </source>
</evidence>
<reference evidence="11" key="1">
    <citation type="submission" date="2020-05" db="EMBL/GenBank/DDBJ databases">
        <title>Phylogenomic resolution of chytrid fungi.</title>
        <authorList>
            <person name="Stajich J.E."/>
            <person name="Amses K."/>
            <person name="Simmons R."/>
            <person name="Seto K."/>
            <person name="Myers J."/>
            <person name="Bonds A."/>
            <person name="Quandt C.A."/>
            <person name="Barry K."/>
            <person name="Liu P."/>
            <person name="Grigoriev I."/>
            <person name="Longcore J.E."/>
            <person name="James T.Y."/>
        </authorList>
    </citation>
    <scope>NUCLEOTIDE SEQUENCE</scope>
    <source>
        <strain evidence="11">PLAUS21</strain>
    </source>
</reference>
<feature type="compositionally biased region" description="Polar residues" evidence="9">
    <location>
        <begin position="1087"/>
        <end position="1103"/>
    </location>
</feature>
<feature type="compositionally biased region" description="Acidic residues" evidence="9">
    <location>
        <begin position="1165"/>
        <end position="1174"/>
    </location>
</feature>
<dbReference type="GO" id="GO:0036064">
    <property type="term" value="C:ciliary basal body"/>
    <property type="evidence" value="ECO:0007669"/>
    <property type="project" value="TreeGrafter"/>
</dbReference>
<evidence type="ECO:0000313" key="12">
    <source>
        <dbReference type="Proteomes" id="UP001210925"/>
    </source>
</evidence>
<feature type="compositionally biased region" description="Acidic residues" evidence="9">
    <location>
        <begin position="1135"/>
        <end position="1150"/>
    </location>
</feature>
<dbReference type="GO" id="GO:0008270">
    <property type="term" value="F:zinc ion binding"/>
    <property type="evidence" value="ECO:0007669"/>
    <property type="project" value="UniProtKB-KW"/>
</dbReference>
<dbReference type="InterPro" id="IPR013087">
    <property type="entry name" value="Znf_C2H2_type"/>
</dbReference>
<evidence type="ECO:0000256" key="5">
    <source>
        <dbReference type="ARBA" id="ARBA00023212"/>
    </source>
</evidence>
<keyword evidence="7" id="KW-0863">Zinc-finger</keyword>
<dbReference type="PANTHER" id="PTHR21502:SF3">
    <property type="entry name" value="CILIUM ASSEMBLY PROTEIN DZIP1L"/>
    <property type="match status" value="1"/>
</dbReference>
<dbReference type="InterPro" id="IPR051241">
    <property type="entry name" value="DZIP_RILPL"/>
</dbReference>
<gene>
    <name evidence="11" type="primary">DZIP1L</name>
    <name evidence="11" type="ORF">HK103_007700</name>
</gene>
<keyword evidence="5" id="KW-0206">Cytoskeleton</keyword>
<feature type="region of interest" description="Disordered" evidence="9">
    <location>
        <begin position="834"/>
        <end position="862"/>
    </location>
</feature>
<evidence type="ECO:0000259" key="10">
    <source>
        <dbReference type="PROSITE" id="PS50157"/>
    </source>
</evidence>
<keyword evidence="6" id="KW-0966">Cell projection</keyword>
<dbReference type="PANTHER" id="PTHR21502">
    <property type="entry name" value="ZINC FINGER PROTEIN DZIP1"/>
    <property type="match status" value="1"/>
</dbReference>
<dbReference type="GO" id="GO:0005737">
    <property type="term" value="C:cytoplasm"/>
    <property type="evidence" value="ECO:0007669"/>
    <property type="project" value="TreeGrafter"/>
</dbReference>
<dbReference type="PROSITE" id="PS00028">
    <property type="entry name" value="ZINC_FINGER_C2H2_1"/>
    <property type="match status" value="1"/>
</dbReference>
<feature type="coiled-coil region" evidence="8">
    <location>
        <begin position="268"/>
        <end position="430"/>
    </location>
</feature>
<feature type="region of interest" description="Disordered" evidence="9">
    <location>
        <begin position="907"/>
        <end position="958"/>
    </location>
</feature>
<feature type="compositionally biased region" description="Polar residues" evidence="9">
    <location>
        <begin position="1112"/>
        <end position="1122"/>
    </location>
</feature>
<evidence type="ECO:0000256" key="4">
    <source>
        <dbReference type="ARBA" id="ARBA00023054"/>
    </source>
</evidence>
<dbReference type="Pfam" id="PF13815">
    <property type="entry name" value="Dzip-like_N"/>
    <property type="match status" value="1"/>
</dbReference>
<feature type="region of interest" description="Disordered" evidence="9">
    <location>
        <begin position="679"/>
        <end position="727"/>
    </location>
</feature>
<dbReference type="AlphaFoldDB" id="A0AAD5Y5Q8"/>
<name>A0AAD5Y5Q8_9FUNG</name>
<evidence type="ECO:0000256" key="6">
    <source>
        <dbReference type="ARBA" id="ARBA00023273"/>
    </source>
</evidence>
<organism evidence="11 12">
    <name type="scientific">Boothiomyces macroporosus</name>
    <dbReference type="NCBI Taxonomy" id="261099"/>
    <lineage>
        <taxon>Eukaryota</taxon>
        <taxon>Fungi</taxon>
        <taxon>Fungi incertae sedis</taxon>
        <taxon>Chytridiomycota</taxon>
        <taxon>Chytridiomycota incertae sedis</taxon>
        <taxon>Chytridiomycetes</taxon>
        <taxon>Rhizophydiales</taxon>
        <taxon>Terramycetaceae</taxon>
        <taxon>Boothiomyces</taxon>
    </lineage>
</organism>
<evidence type="ECO:0000256" key="8">
    <source>
        <dbReference type="SAM" id="Coils"/>
    </source>
</evidence>
<dbReference type="GO" id="GO:0060271">
    <property type="term" value="P:cilium assembly"/>
    <property type="evidence" value="ECO:0007669"/>
    <property type="project" value="TreeGrafter"/>
</dbReference>
<keyword evidence="7" id="KW-0479">Metal-binding</keyword>
<feature type="compositionally biased region" description="Polar residues" evidence="9">
    <location>
        <begin position="907"/>
        <end position="933"/>
    </location>
</feature>
<sequence length="1174" mass="131996">MAVDNERKRTRKKEKQDTAEKEFYFKPKRQRINWRVLTSLNVDDIVRKNDVGSLQNIIENITFCDAHESGRSSITSDLESVDPNMLKLFQLAQLIIEFLLYTQTDLIEKNNAINEANQNLKLNMDELNAKLTSQGVQLESGKKEIKTLKKTVYAYELMTKMPGTQANQAPDVIYHRCRFCPKAFSSRSYLQSHEERRHSDLLSEEIALNPRSTKDESTKKELERMAELLEKITASKPEPPKQVVNDELLKQEKLKFEMEIQDIKSAMYKEIEQEKELLRKDREAFEKLIENQGKQLAHVGSLESEDEDENKSVVSQITNEIKKITAISKNVEREIKGLKENEFELKQLELEKLERDRLMKEKEREEAVKRDIENLKRELMEKDAKQQALLAQKDQEQLVSKLQLQMKAELEQLKSNLQLENEKKTSLLESKLLAAANQIEELKKSKLTERVNLDNNLKLNSEERKSDANVENTKVESELKDGIPAFETQAKKKLDTNLEWKDYLTALKGHTFTPNPNAKWATSYFDHTVHSMMAQKDIIAHEVEQVLALRGITQASMKNFHSDPSVKILFEQMKNDVDERHKDLLQYNCFSEMYNFMKTNLEKACTEAVGNPLAIPNSNLSSPLKTSMTSIAQNRSPIPSASANYQGYGYSPSAAFLTPTYNRNISGYNNSSVPIYNNQSVSSPNLNSSPRRSSLRPSSAPSGGRASPTKNVKILDSQERNSGSQLKNTVVSSTTIVTENVNKPWYSQQLSASPSNEATSPWSWDNYDRSIHSQQNPSFHFASAHKGSKSNLPTPTAMDLALAIAPKEVINPALLKEVINPALLKEVIDPALLKEVPSRPPPSPPRDRPLNRSLSVKSAKETVTAAKEGFKEMLGKMTRSLSRKGKKPSGRDKFNSAMEKEIKRASNENLAQSVQGTVLSPNQDLARTKTLSNSKDRIPQEVETPMQKAQQNEPPKSAKGILKIQIPHANSVVTTPSEATSSAISESSEYTSESEQLSKSARNTGNKLLIVDISRSRTLSSVPETSEDESSEPKLVKIKSLSNTSLNSKKPAVQPIPQISVHKAATPVEGAFIVPLVDKSQSHGESSKNTPLKRSVEDVNQSPKKSEMDATSDFSFSISEVSAPTDKQKSKKTEEEEDQELMEFLEEIDATSDAGYKKPATAIPDIDDIDDFDD</sequence>
<feature type="compositionally biased region" description="Low complexity" evidence="9">
    <location>
        <begin position="974"/>
        <end position="995"/>
    </location>
</feature>
<keyword evidence="12" id="KW-1185">Reference proteome</keyword>
<evidence type="ECO:0000256" key="2">
    <source>
        <dbReference type="ARBA" id="ARBA00004120"/>
    </source>
</evidence>
<dbReference type="Proteomes" id="UP001210925">
    <property type="component" value="Unassembled WGS sequence"/>
</dbReference>
<feature type="compositionally biased region" description="Low complexity" evidence="9">
    <location>
        <begin position="679"/>
        <end position="708"/>
    </location>
</feature>
<feature type="region of interest" description="Disordered" evidence="9">
    <location>
        <begin position="972"/>
        <end position="1003"/>
    </location>
</feature>
<comment type="subcellular location">
    <subcellularLocation>
        <location evidence="2">Cytoplasm</location>
        <location evidence="2">Cytoskeleton</location>
        <location evidence="2">Cilium basal body</location>
    </subcellularLocation>
    <subcellularLocation>
        <location evidence="1">Cytoplasm</location>
        <location evidence="1">Cytoskeleton</location>
        <location evidence="1">Microtubule organizing center</location>
        <location evidence="1">Centrosome</location>
        <location evidence="1">Centriole</location>
    </subcellularLocation>
</comment>
<proteinExistence type="inferred from homology"/>
<keyword evidence="4 8" id="KW-0175">Coiled coil</keyword>
<feature type="domain" description="C2H2-type" evidence="10">
    <location>
        <begin position="175"/>
        <end position="199"/>
    </location>
</feature>
<accession>A0AAD5Y5Q8</accession>
<keyword evidence="7" id="KW-0862">Zinc</keyword>
<feature type="region of interest" description="Disordered" evidence="9">
    <location>
        <begin position="1077"/>
        <end position="1174"/>
    </location>
</feature>
<evidence type="ECO:0000256" key="3">
    <source>
        <dbReference type="ARBA" id="ARBA00009131"/>
    </source>
</evidence>